<dbReference type="GO" id="GO:0043190">
    <property type="term" value="C:ATP-binding cassette (ABC) transporter complex"/>
    <property type="evidence" value="ECO:0007669"/>
    <property type="project" value="InterPro"/>
</dbReference>
<evidence type="ECO:0000256" key="5">
    <source>
        <dbReference type="ARBA" id="ARBA00022597"/>
    </source>
</evidence>
<keyword evidence="8 11" id="KW-1133">Transmembrane helix</keyword>
<dbReference type="AlphaFoldDB" id="A0A0M7AL93"/>
<keyword evidence="4 11" id="KW-1003">Cell membrane</keyword>
<evidence type="ECO:0000313" key="13">
    <source>
        <dbReference type="EMBL" id="CTQ75427.1"/>
    </source>
</evidence>
<evidence type="ECO:0000313" key="14">
    <source>
        <dbReference type="Proteomes" id="UP000053235"/>
    </source>
</evidence>
<evidence type="ECO:0000256" key="10">
    <source>
        <dbReference type="ARBA" id="ARBA00023136"/>
    </source>
</evidence>
<feature type="transmembrane region" description="Helical" evidence="11">
    <location>
        <begin position="112"/>
        <end position="138"/>
    </location>
</feature>
<dbReference type="PIRSF" id="PIRSF006648">
    <property type="entry name" value="DrrB"/>
    <property type="match status" value="1"/>
</dbReference>
<reference evidence="14" key="1">
    <citation type="submission" date="2015-07" db="EMBL/GenBank/DDBJ databases">
        <authorList>
            <person name="Rodrigo-Torres Lidia"/>
            <person name="Arahal R.David."/>
        </authorList>
    </citation>
    <scope>NUCLEOTIDE SEQUENCE [LARGE SCALE GENOMIC DNA]</scope>
    <source>
        <strain evidence="14">CECT 5112</strain>
    </source>
</reference>
<dbReference type="GO" id="GO:0015920">
    <property type="term" value="P:lipopolysaccharide transport"/>
    <property type="evidence" value="ECO:0007669"/>
    <property type="project" value="TreeGrafter"/>
</dbReference>
<evidence type="ECO:0000256" key="7">
    <source>
        <dbReference type="ARBA" id="ARBA00022903"/>
    </source>
</evidence>
<dbReference type="EMBL" id="CXWD01000021">
    <property type="protein sequence ID" value="CTQ75427.1"/>
    <property type="molecule type" value="Genomic_DNA"/>
</dbReference>
<evidence type="ECO:0000256" key="6">
    <source>
        <dbReference type="ARBA" id="ARBA00022692"/>
    </source>
</evidence>
<comment type="similarity">
    <text evidence="2 11">Belongs to the ABC-2 integral membrane protein family.</text>
</comment>
<evidence type="ECO:0000256" key="11">
    <source>
        <dbReference type="RuleBase" id="RU361157"/>
    </source>
</evidence>
<feature type="transmembrane region" description="Helical" evidence="11">
    <location>
        <begin position="233"/>
        <end position="254"/>
    </location>
</feature>
<dbReference type="PRINTS" id="PR00164">
    <property type="entry name" value="ABC2TRNSPORT"/>
</dbReference>
<organism evidence="13 14">
    <name type="scientific">Roseibium alexandrii</name>
    <dbReference type="NCBI Taxonomy" id="388408"/>
    <lineage>
        <taxon>Bacteria</taxon>
        <taxon>Pseudomonadati</taxon>
        <taxon>Pseudomonadota</taxon>
        <taxon>Alphaproteobacteria</taxon>
        <taxon>Hyphomicrobiales</taxon>
        <taxon>Stappiaceae</taxon>
        <taxon>Roseibium</taxon>
    </lineage>
</organism>
<feature type="transmembrane region" description="Helical" evidence="11">
    <location>
        <begin position="68"/>
        <end position="85"/>
    </location>
</feature>
<dbReference type="RefSeq" id="WP_055673464.1">
    <property type="nucleotide sequence ID" value="NZ_CXWD01000021.1"/>
</dbReference>
<dbReference type="Pfam" id="PF01061">
    <property type="entry name" value="ABC2_membrane"/>
    <property type="match status" value="1"/>
</dbReference>
<evidence type="ECO:0000256" key="2">
    <source>
        <dbReference type="ARBA" id="ARBA00007783"/>
    </source>
</evidence>
<accession>A0A0M7AL93</accession>
<dbReference type="InterPro" id="IPR047817">
    <property type="entry name" value="ABC2_TM_bact-type"/>
</dbReference>
<evidence type="ECO:0000259" key="12">
    <source>
        <dbReference type="PROSITE" id="PS51012"/>
    </source>
</evidence>
<dbReference type="GO" id="GO:0015774">
    <property type="term" value="P:polysaccharide transport"/>
    <property type="evidence" value="ECO:0007669"/>
    <property type="project" value="UniProtKB-KW"/>
</dbReference>
<keyword evidence="7" id="KW-0972">Capsule biogenesis/degradation</keyword>
<feature type="transmembrane region" description="Helical" evidence="11">
    <location>
        <begin position="180"/>
        <end position="198"/>
    </location>
</feature>
<evidence type="ECO:0000256" key="9">
    <source>
        <dbReference type="ARBA" id="ARBA00023047"/>
    </source>
</evidence>
<comment type="subcellular location">
    <subcellularLocation>
        <location evidence="11">Cell inner membrane</location>
        <topology evidence="11">Multi-pass membrane protein</topology>
    </subcellularLocation>
    <subcellularLocation>
        <location evidence="1">Cell membrane</location>
        <topology evidence="1">Multi-pass membrane protein</topology>
    </subcellularLocation>
</comment>
<keyword evidence="10 11" id="KW-0472">Membrane</keyword>
<proteinExistence type="inferred from homology"/>
<dbReference type="InterPro" id="IPR000412">
    <property type="entry name" value="ABC_2_transport"/>
</dbReference>
<feature type="transmembrane region" description="Helical" evidence="11">
    <location>
        <begin position="144"/>
        <end position="168"/>
    </location>
</feature>
<keyword evidence="9" id="KW-0625">Polysaccharide transport</keyword>
<evidence type="ECO:0000256" key="8">
    <source>
        <dbReference type="ARBA" id="ARBA00022989"/>
    </source>
</evidence>
<protein>
    <recommendedName>
        <fullName evidence="11">Transport permease protein</fullName>
    </recommendedName>
</protein>
<dbReference type="OrthoDB" id="9786910at2"/>
<feature type="domain" description="ABC transmembrane type-2" evidence="12">
    <location>
        <begin position="32"/>
        <end position="257"/>
    </location>
</feature>
<name>A0A0M7AL93_9HYPH</name>
<dbReference type="GO" id="GO:0140359">
    <property type="term" value="F:ABC-type transporter activity"/>
    <property type="evidence" value="ECO:0007669"/>
    <property type="project" value="InterPro"/>
</dbReference>
<dbReference type="PANTHER" id="PTHR30413">
    <property type="entry name" value="INNER MEMBRANE TRANSPORT PERMEASE"/>
    <property type="match status" value="1"/>
</dbReference>
<evidence type="ECO:0000256" key="3">
    <source>
        <dbReference type="ARBA" id="ARBA00022448"/>
    </source>
</evidence>
<sequence length="265" mass="30116">MHSILSSFIDNRKLIWRLVKRDLQARYRGSMLGMAWTVLTPLFLLLVFTFVFSVVFQSRWNVEVTGKGQFALILFCGLIIYQMFADCANRAPTLLLENVAYIKKVVFPLDTLAWVSVGGALVNFLISYVLLLIGQLVLIGTLHWTMIFLPLVLLPLMLFVVGSVWLLSSVGMYIRDLRQLVGVVVTMLMFLSPIFYPIQAIPEGFRIFIYLNPLAFMMEQLRAITLFGNIPNIPGLALITGLMLAFFLFSGWWFNKVKKGFADVV</sequence>
<evidence type="ECO:0000256" key="1">
    <source>
        <dbReference type="ARBA" id="ARBA00004651"/>
    </source>
</evidence>
<dbReference type="STRING" id="388408.LAX5112_04227"/>
<keyword evidence="5" id="KW-0762">Sugar transport</keyword>
<keyword evidence="6 11" id="KW-0812">Transmembrane</keyword>
<keyword evidence="3 11" id="KW-0813">Transport</keyword>
<feature type="transmembrane region" description="Helical" evidence="11">
    <location>
        <begin position="31"/>
        <end position="56"/>
    </location>
</feature>
<keyword evidence="14" id="KW-1185">Reference proteome</keyword>
<dbReference type="PROSITE" id="PS51012">
    <property type="entry name" value="ABC_TM2"/>
    <property type="match status" value="1"/>
</dbReference>
<dbReference type="InterPro" id="IPR013525">
    <property type="entry name" value="ABC2_TM"/>
</dbReference>
<evidence type="ECO:0000256" key="4">
    <source>
        <dbReference type="ARBA" id="ARBA00022475"/>
    </source>
</evidence>
<dbReference type="PANTHER" id="PTHR30413:SF10">
    <property type="entry name" value="CAPSULE POLYSACCHARIDE EXPORT INNER-MEMBRANE PROTEIN CTRC"/>
    <property type="match status" value="1"/>
</dbReference>
<gene>
    <name evidence="13" type="primary">tagG</name>
    <name evidence="13" type="ORF">LAX5112_04227</name>
</gene>
<dbReference type="Proteomes" id="UP000053235">
    <property type="component" value="Unassembled WGS sequence"/>
</dbReference>